<proteinExistence type="predicted"/>
<dbReference type="KEGG" id="llu:AKJ09_00232"/>
<keyword evidence="3" id="KW-1185">Reference proteome</keyword>
<dbReference type="SUPFAM" id="SSF55718">
    <property type="entry name" value="SCP-like"/>
    <property type="match status" value="1"/>
</dbReference>
<dbReference type="Gene3D" id="3.30.1050.10">
    <property type="entry name" value="SCP2 sterol-binding domain"/>
    <property type="match status" value="1"/>
</dbReference>
<keyword evidence="2" id="KW-0808">Transferase</keyword>
<reference evidence="2 3" key="1">
    <citation type="submission" date="2015-08" db="EMBL/GenBank/DDBJ databases">
        <authorList>
            <person name="Babu N.S."/>
            <person name="Beckwith C.J."/>
            <person name="Beseler K.G."/>
            <person name="Brison A."/>
            <person name="Carone J.V."/>
            <person name="Caskin T.P."/>
            <person name="Diamond M."/>
            <person name="Durham M.E."/>
            <person name="Foxe J.M."/>
            <person name="Go M."/>
            <person name="Henderson B.A."/>
            <person name="Jones I.B."/>
            <person name="McGettigan J.A."/>
            <person name="Micheletti S.J."/>
            <person name="Nasrallah M.E."/>
            <person name="Ortiz D."/>
            <person name="Piller C.R."/>
            <person name="Privatt S.R."/>
            <person name="Schneider S.L."/>
            <person name="Sharp S."/>
            <person name="Smith T.C."/>
            <person name="Stanton J.D."/>
            <person name="Ullery H.E."/>
            <person name="Wilson R.J."/>
            <person name="Serrano M.G."/>
            <person name="Buck G."/>
            <person name="Lee V."/>
            <person name="Wang Y."/>
            <person name="Carvalho R."/>
            <person name="Voegtly L."/>
            <person name="Shi R."/>
            <person name="Duckworth R."/>
            <person name="Johnson A."/>
            <person name="Loviza R."/>
            <person name="Walstead R."/>
            <person name="Shah Z."/>
            <person name="Kiflezghi M."/>
            <person name="Wade K."/>
            <person name="Ball S.L."/>
            <person name="Bradley K.W."/>
            <person name="Asai D.J."/>
            <person name="Bowman C.A."/>
            <person name="Russell D.A."/>
            <person name="Pope W.H."/>
            <person name="Jacobs-Sera D."/>
            <person name="Hendrix R.W."/>
            <person name="Hatfull G.F."/>
        </authorList>
    </citation>
    <scope>NUCLEOTIDE SEQUENCE [LARGE SCALE GENOMIC DNA]</scope>
    <source>
        <strain evidence="2 3">DSM 27648</strain>
    </source>
</reference>
<dbReference type="Pfam" id="PF13530">
    <property type="entry name" value="SCP2_2"/>
    <property type="match status" value="1"/>
</dbReference>
<dbReference type="SUPFAM" id="SSF55729">
    <property type="entry name" value="Acyl-CoA N-acyltransferases (Nat)"/>
    <property type="match status" value="1"/>
</dbReference>
<protein>
    <submittedName>
        <fullName evidence="2">Acetyltransferase</fullName>
    </submittedName>
</protein>
<dbReference type="Proteomes" id="UP000064967">
    <property type="component" value="Chromosome"/>
</dbReference>
<dbReference type="GO" id="GO:0034069">
    <property type="term" value="F:aminoglycoside N-acetyltransferase activity"/>
    <property type="evidence" value="ECO:0007669"/>
    <property type="project" value="TreeGrafter"/>
</dbReference>
<accession>A0A0K1PJ49</accession>
<evidence type="ECO:0000313" key="2">
    <source>
        <dbReference type="EMBL" id="AKU93568.1"/>
    </source>
</evidence>
<name>A0A0K1PJ49_9BACT</name>
<dbReference type="Gene3D" id="3.40.630.30">
    <property type="match status" value="2"/>
</dbReference>
<dbReference type="InterPro" id="IPR016181">
    <property type="entry name" value="Acyl_CoA_acyltransferase"/>
</dbReference>
<dbReference type="Pfam" id="PF13527">
    <property type="entry name" value="Acetyltransf_9"/>
    <property type="match status" value="1"/>
</dbReference>
<gene>
    <name evidence="2" type="ORF">AKJ09_00232</name>
</gene>
<feature type="domain" description="N-acetyltransferase" evidence="1">
    <location>
        <begin position="3"/>
        <end position="147"/>
    </location>
</feature>
<evidence type="ECO:0000259" key="1">
    <source>
        <dbReference type="PROSITE" id="PS51186"/>
    </source>
</evidence>
<sequence length="398" mass="43372">MDWVFETADDVSRTRLGEIAAHGFGFRAEDYPEWFERAGHENLRVLKRGEHVVAGLMQIPMGQFFGGRSVPTLGIAGVGIAVEERGAGVAKALMLATLREARGKGIALSTLYPATVPLYQRVGYERAGARYRIEVDPKSLDVQRPTDVAIVEIPAAKSAAEIPEEMRVLYTESARASDGYLDRGPYVWTRVVSPRGQLPTKTFGVRVAGRLDGYVVLSHKMEAPGSSVFVTDLAVRSGRAAQAILRLLGEYRSLATKVTWFGGAVDVFTSLLPECQHHIVLEDFFMLRVVDAERALATRGYPRAVNTRLVIELDDRSLPENSGVYTLDVERGVAKISRGAAPDLPSVRLGERGLATLFTGHTPVETLAHIGALEGDDEARARLAALFAGPAPVTRDFF</sequence>
<dbReference type="PANTHER" id="PTHR37817:SF1">
    <property type="entry name" value="N-ACETYLTRANSFERASE EIS"/>
    <property type="match status" value="1"/>
</dbReference>
<dbReference type="STRING" id="1391654.AKJ09_00232"/>
<dbReference type="InterPro" id="IPR051554">
    <property type="entry name" value="Acetyltransferase_Eis"/>
</dbReference>
<dbReference type="EMBL" id="CP012333">
    <property type="protein sequence ID" value="AKU93568.1"/>
    <property type="molecule type" value="Genomic_DNA"/>
</dbReference>
<dbReference type="InterPro" id="IPR036527">
    <property type="entry name" value="SCP2_sterol-bd_dom_sf"/>
</dbReference>
<dbReference type="InterPro" id="IPR025559">
    <property type="entry name" value="Eis_dom"/>
</dbReference>
<dbReference type="Pfam" id="PF17668">
    <property type="entry name" value="Acetyltransf_17"/>
    <property type="match status" value="1"/>
</dbReference>
<dbReference type="PROSITE" id="PS51186">
    <property type="entry name" value="GNAT"/>
    <property type="match status" value="1"/>
</dbReference>
<organism evidence="2 3">
    <name type="scientific">Labilithrix luteola</name>
    <dbReference type="NCBI Taxonomy" id="1391654"/>
    <lineage>
        <taxon>Bacteria</taxon>
        <taxon>Pseudomonadati</taxon>
        <taxon>Myxococcota</taxon>
        <taxon>Polyangia</taxon>
        <taxon>Polyangiales</taxon>
        <taxon>Labilitrichaceae</taxon>
        <taxon>Labilithrix</taxon>
    </lineage>
</organism>
<evidence type="ECO:0000313" key="3">
    <source>
        <dbReference type="Proteomes" id="UP000064967"/>
    </source>
</evidence>
<dbReference type="InterPro" id="IPR000182">
    <property type="entry name" value="GNAT_dom"/>
</dbReference>
<dbReference type="GO" id="GO:0030649">
    <property type="term" value="P:aminoglycoside antibiotic catabolic process"/>
    <property type="evidence" value="ECO:0007669"/>
    <property type="project" value="TreeGrafter"/>
</dbReference>
<dbReference type="AlphaFoldDB" id="A0A0K1PJ49"/>
<dbReference type="InterPro" id="IPR041380">
    <property type="entry name" value="Acetyltransf_17"/>
</dbReference>
<dbReference type="PANTHER" id="PTHR37817">
    <property type="entry name" value="N-ACETYLTRANSFERASE EIS"/>
    <property type="match status" value="1"/>
</dbReference>